<gene>
    <name evidence="3" type="ORF">BGO89_06500</name>
</gene>
<dbReference type="Proteomes" id="UP000184233">
    <property type="component" value="Unassembled WGS sequence"/>
</dbReference>
<feature type="transmembrane region" description="Helical" evidence="2">
    <location>
        <begin position="84"/>
        <end position="108"/>
    </location>
</feature>
<feature type="transmembrane region" description="Helical" evidence="2">
    <location>
        <begin position="52"/>
        <end position="72"/>
    </location>
</feature>
<evidence type="ECO:0000313" key="3">
    <source>
        <dbReference type="EMBL" id="OJX57620.1"/>
    </source>
</evidence>
<keyword evidence="2" id="KW-1133">Transmembrane helix</keyword>
<protein>
    <submittedName>
        <fullName evidence="3">Uncharacterized protein</fullName>
    </submittedName>
</protein>
<keyword evidence="2" id="KW-0472">Membrane</keyword>
<comment type="caution">
    <text evidence="3">The sequence shown here is derived from an EMBL/GenBank/DDBJ whole genome shotgun (WGS) entry which is preliminary data.</text>
</comment>
<keyword evidence="2" id="KW-0812">Transmembrane</keyword>
<name>A0A1M3KZ18_9BACT</name>
<evidence type="ECO:0000256" key="1">
    <source>
        <dbReference type="SAM" id="MobiDB-lite"/>
    </source>
</evidence>
<dbReference type="AlphaFoldDB" id="A0A1M3KZ18"/>
<feature type="region of interest" description="Disordered" evidence="1">
    <location>
        <begin position="123"/>
        <end position="155"/>
    </location>
</feature>
<reference evidence="3 4" key="1">
    <citation type="submission" date="2016-09" db="EMBL/GenBank/DDBJ databases">
        <title>Genome-resolved meta-omics ties microbial dynamics to process performance in biotechnology for thiocyanate degradation.</title>
        <authorList>
            <person name="Kantor R.S."/>
            <person name="Huddy R.J."/>
            <person name="Iyer R."/>
            <person name="Thomas B.C."/>
            <person name="Brown C.T."/>
            <person name="Anantharaman K."/>
            <person name="Tringe S."/>
            <person name="Hettich R.L."/>
            <person name="Harrison S.T."/>
            <person name="Banfield J.F."/>
        </authorList>
    </citation>
    <scope>NUCLEOTIDE SEQUENCE [LARGE SCALE GENOMIC DNA]</scope>
    <source>
        <strain evidence="3">59-99</strain>
    </source>
</reference>
<dbReference type="EMBL" id="MKVH01000021">
    <property type="protein sequence ID" value="OJX57620.1"/>
    <property type="molecule type" value="Genomic_DNA"/>
</dbReference>
<evidence type="ECO:0000256" key="2">
    <source>
        <dbReference type="SAM" id="Phobius"/>
    </source>
</evidence>
<evidence type="ECO:0000313" key="4">
    <source>
        <dbReference type="Proteomes" id="UP000184233"/>
    </source>
</evidence>
<feature type="compositionally biased region" description="Polar residues" evidence="1">
    <location>
        <begin position="133"/>
        <end position="149"/>
    </location>
</feature>
<accession>A0A1M3KZ18</accession>
<proteinExistence type="predicted"/>
<dbReference type="STRING" id="1895771.BGO89_06500"/>
<organism evidence="3 4">
    <name type="scientific">Candidatus Kapaibacterium thiocyanatum</name>
    <dbReference type="NCBI Taxonomy" id="1895771"/>
    <lineage>
        <taxon>Bacteria</taxon>
        <taxon>Pseudomonadati</taxon>
        <taxon>Candidatus Kapaibacteriota</taxon>
        <taxon>Candidatus Kapaibacteriia</taxon>
        <taxon>Candidatus Kapaibacteriales</taxon>
        <taxon>Candidatus Kapaibacteriaceae</taxon>
        <taxon>Candidatus Kapaibacterium</taxon>
    </lineage>
</organism>
<sequence length="395" mass="42639">MKQRELIQRFLDGEVTDTESRRRLFEMAGSDPSLAAELGEHMLLRRMARDSAAATPIPPALATGVLGTIAPSPATVGAAAGFGGLSWLIILLTTGGVVLTSFAIGWWLGDARKEDMIAQGAARTERRMEPATPSVSTHGTSAVTVPTESQRTRESVRYVDRYRDRPVADTRIPDGNPVGTAMPDKSMTYADITPSPMDAVGTPDVERYETASSLYEATTMTLEESARQRPGGWPDAVSLRTTVGAFGGTIQPLHAPDLAERIVLSAMWNITPSLSIGVDLGYESVLMSWESAQGSDRLRIDQQPNLLWGGVSVRYDATEYTMFDRFAPYAQVTVGGTRVGPAGRGALGLSVNVLQGIDIYGGADASAWLYSHDGTLRLTDRIGWTFGIRSRIWSL</sequence>